<dbReference type="RefSeq" id="WP_067914183.1">
    <property type="nucleotide sequence ID" value="NZ_BSRZ01000009.1"/>
</dbReference>
<dbReference type="EMBL" id="BSRZ01000009">
    <property type="protein sequence ID" value="GLW65538.1"/>
    <property type="molecule type" value="Genomic_DNA"/>
</dbReference>
<proteinExistence type="predicted"/>
<evidence type="ECO:0000313" key="1">
    <source>
        <dbReference type="EMBL" id="GLW65538.1"/>
    </source>
</evidence>
<keyword evidence="2" id="KW-1185">Reference proteome</keyword>
<protein>
    <submittedName>
        <fullName evidence="1">Uncharacterized protein</fullName>
    </submittedName>
</protein>
<dbReference type="AlphaFoldDB" id="A0A9W6UWY3"/>
<evidence type="ECO:0000313" key="2">
    <source>
        <dbReference type="Proteomes" id="UP001165124"/>
    </source>
</evidence>
<comment type="caution">
    <text evidence="1">The sequence shown here is derived from an EMBL/GenBank/DDBJ whole genome shotgun (WGS) entry which is preliminary data.</text>
</comment>
<gene>
    <name evidence="1" type="ORF">Arub01_37820</name>
</gene>
<dbReference type="Gene3D" id="1.25.40.10">
    <property type="entry name" value="Tetratricopeptide repeat domain"/>
    <property type="match status" value="1"/>
</dbReference>
<dbReference type="InterPro" id="IPR011990">
    <property type="entry name" value="TPR-like_helical_dom_sf"/>
</dbReference>
<organism evidence="1 2">
    <name type="scientific">Actinomadura rubrobrunea</name>
    <dbReference type="NCBI Taxonomy" id="115335"/>
    <lineage>
        <taxon>Bacteria</taxon>
        <taxon>Bacillati</taxon>
        <taxon>Actinomycetota</taxon>
        <taxon>Actinomycetes</taxon>
        <taxon>Streptosporangiales</taxon>
        <taxon>Thermomonosporaceae</taxon>
        <taxon>Actinomadura</taxon>
    </lineage>
</organism>
<name>A0A9W6UWY3_9ACTN</name>
<accession>A0A9W6UWY3</accession>
<sequence length="429" mass="47344">MPGSAFEPIHLPDWVWRTPETDKILSARDVGALFRLAKRYAGASQHRIAAATSIGQPRVNSLMRGTGSPIEKFELFERIADGLNMPDHARVRLGLAPRNPLAETRQPSLTDAQPPTRLPDAPSPFVLAGLRQVLTAYIQADAVMGALFLLPAVHSQIPVIERICHTARGADRIEALNVGSEFLEFCGWLYQDAGDHKTAMYWTNRAQDYALELGDPRVTSYILMRKSNISTDLRDPELALSLAESALKYADALTPRLRAVVLRQRANANAMLRNRRAFERDSEEALAQSADGLGQDEGDRARYCTPAYVAMESGAAWTMLGHPGAAVPIFEESRSQLQQSIQMRDYALCLARLAAAYAAVEEPEKACKVANEALTLTRSLGSPRVLVQLKRARNKLGRWSRDPEVADLLRRIDITVETPAEPPHPKGTP</sequence>
<dbReference type="Proteomes" id="UP001165124">
    <property type="component" value="Unassembled WGS sequence"/>
</dbReference>
<dbReference type="SUPFAM" id="SSF48452">
    <property type="entry name" value="TPR-like"/>
    <property type="match status" value="1"/>
</dbReference>
<reference evidence="1" key="1">
    <citation type="submission" date="2023-02" db="EMBL/GenBank/DDBJ databases">
        <title>Actinomadura rubrobrunea NBRC 14622.</title>
        <authorList>
            <person name="Ichikawa N."/>
            <person name="Sato H."/>
            <person name="Tonouchi N."/>
        </authorList>
    </citation>
    <scope>NUCLEOTIDE SEQUENCE</scope>
    <source>
        <strain evidence="1">NBRC 14622</strain>
    </source>
</reference>